<organism evidence="1 2">
    <name type="scientific">Desulfonema limicola</name>
    <dbReference type="NCBI Taxonomy" id="45656"/>
    <lineage>
        <taxon>Bacteria</taxon>
        <taxon>Pseudomonadati</taxon>
        <taxon>Thermodesulfobacteriota</taxon>
        <taxon>Desulfobacteria</taxon>
        <taxon>Desulfobacterales</taxon>
        <taxon>Desulfococcaceae</taxon>
        <taxon>Desulfonema</taxon>
    </lineage>
</organism>
<name>A0A975GHZ2_9BACT</name>
<evidence type="ECO:0000313" key="1">
    <source>
        <dbReference type="EMBL" id="QTA81238.1"/>
    </source>
</evidence>
<dbReference type="RefSeq" id="WP_207687301.1">
    <property type="nucleotide sequence ID" value="NZ_CP061799.1"/>
</dbReference>
<dbReference type="Proteomes" id="UP000663720">
    <property type="component" value="Chromosome"/>
</dbReference>
<reference evidence="1" key="1">
    <citation type="journal article" date="2021" name="Microb. Physiol.">
        <title>Proteogenomic Insights into the Physiology of Marine, Sulfate-Reducing, Filamentous Desulfonema limicola and Desulfonema magnum.</title>
        <authorList>
            <person name="Schnaars V."/>
            <person name="Wohlbrand L."/>
            <person name="Scheve S."/>
            <person name="Hinrichs C."/>
            <person name="Reinhardt R."/>
            <person name="Rabus R."/>
        </authorList>
    </citation>
    <scope>NUCLEOTIDE SEQUENCE</scope>
    <source>
        <strain evidence="1">5ac10</strain>
    </source>
</reference>
<proteinExistence type="predicted"/>
<protein>
    <submittedName>
        <fullName evidence="1">Uncharacterized protein</fullName>
    </submittedName>
</protein>
<sequence>MARTKFHVTPDSGRISISLNKRQLKEFKKMSIEFEVSMDEILQIAVDTFIKKYQTTSIDEIDKNGIESICPGSKER</sequence>
<dbReference type="EMBL" id="CP061799">
    <property type="protein sequence ID" value="QTA81238.1"/>
    <property type="molecule type" value="Genomic_DNA"/>
</dbReference>
<evidence type="ECO:0000313" key="2">
    <source>
        <dbReference type="Proteomes" id="UP000663720"/>
    </source>
</evidence>
<gene>
    <name evidence="1" type="ORF">dnl_35690</name>
</gene>
<accession>A0A975GHZ2</accession>
<dbReference type="KEGG" id="dli:dnl_35690"/>
<dbReference type="AlphaFoldDB" id="A0A975GHZ2"/>
<keyword evidence="2" id="KW-1185">Reference proteome</keyword>